<dbReference type="AlphaFoldDB" id="A0A1K1TDB4"/>
<keyword evidence="2" id="KW-1185">Reference proteome</keyword>
<proteinExistence type="predicted"/>
<sequence>MQSVIDTFREQMQKQQLPMVEFQRQWLAAMEAVMETELEAVRQYWDTWFRLSQACIHSGDDNNPVKLGQDCADLFCQLNKAMLEHAHKRQQLTQNWRDRLTEIM</sequence>
<evidence type="ECO:0000313" key="1">
    <source>
        <dbReference type="EMBL" id="SFW98420.1"/>
    </source>
</evidence>
<dbReference type="RefSeq" id="WP_072324342.1">
    <property type="nucleotide sequence ID" value="NZ_FPJW01000001.1"/>
</dbReference>
<name>A0A1K1TDB4_9GAMM</name>
<evidence type="ECO:0000313" key="2">
    <source>
        <dbReference type="Proteomes" id="UP000182350"/>
    </source>
</evidence>
<accession>A0A1K1TDB4</accession>
<gene>
    <name evidence="1" type="ORF">SAMN02745752_00071</name>
</gene>
<reference evidence="1 2" key="1">
    <citation type="submission" date="2016-11" db="EMBL/GenBank/DDBJ databases">
        <authorList>
            <person name="Jaros S."/>
            <person name="Januszkiewicz K."/>
            <person name="Wedrychowicz H."/>
        </authorList>
    </citation>
    <scope>NUCLEOTIDE SEQUENCE [LARGE SCALE GENOMIC DNA]</scope>
    <source>
        <strain evidence="1 2">DSM 21637</strain>
    </source>
</reference>
<organism evidence="1 2">
    <name type="scientific">Marinospirillum alkaliphilum DSM 21637</name>
    <dbReference type="NCBI Taxonomy" id="1122209"/>
    <lineage>
        <taxon>Bacteria</taxon>
        <taxon>Pseudomonadati</taxon>
        <taxon>Pseudomonadota</taxon>
        <taxon>Gammaproteobacteria</taxon>
        <taxon>Oceanospirillales</taxon>
        <taxon>Oceanospirillaceae</taxon>
        <taxon>Marinospirillum</taxon>
    </lineage>
</organism>
<protein>
    <submittedName>
        <fullName evidence="1">Phasin family protein</fullName>
    </submittedName>
</protein>
<dbReference type="Proteomes" id="UP000182350">
    <property type="component" value="Unassembled WGS sequence"/>
</dbReference>
<dbReference type="EMBL" id="FPJW01000001">
    <property type="protein sequence ID" value="SFW98420.1"/>
    <property type="molecule type" value="Genomic_DNA"/>
</dbReference>